<dbReference type="AlphaFoldDB" id="A0AAU9Y5G0"/>
<proteinExistence type="predicted"/>
<dbReference type="InterPro" id="IPR000953">
    <property type="entry name" value="Chromo/chromo_shadow_dom"/>
</dbReference>
<dbReference type="Gene3D" id="2.40.50.40">
    <property type="match status" value="1"/>
</dbReference>
<dbReference type="SMART" id="SM00298">
    <property type="entry name" value="CHROMO"/>
    <property type="match status" value="1"/>
</dbReference>
<organism evidence="2 3">
    <name type="scientific">Pocillopora meandrina</name>
    <dbReference type="NCBI Taxonomy" id="46732"/>
    <lineage>
        <taxon>Eukaryota</taxon>
        <taxon>Metazoa</taxon>
        <taxon>Cnidaria</taxon>
        <taxon>Anthozoa</taxon>
        <taxon>Hexacorallia</taxon>
        <taxon>Scleractinia</taxon>
        <taxon>Astrocoeniina</taxon>
        <taxon>Pocilloporidae</taxon>
        <taxon>Pocillopora</taxon>
    </lineage>
</organism>
<dbReference type="EMBL" id="CALNXJ010000146">
    <property type="protein sequence ID" value="CAH3166917.1"/>
    <property type="molecule type" value="Genomic_DNA"/>
</dbReference>
<dbReference type="Pfam" id="PF00385">
    <property type="entry name" value="Chromo"/>
    <property type="match status" value="1"/>
</dbReference>
<dbReference type="Proteomes" id="UP001159428">
    <property type="component" value="Unassembled WGS sequence"/>
</dbReference>
<dbReference type="InterPro" id="IPR016197">
    <property type="entry name" value="Chromo-like_dom_sf"/>
</dbReference>
<dbReference type="SUPFAM" id="SSF54160">
    <property type="entry name" value="Chromo domain-like"/>
    <property type="match status" value="1"/>
</dbReference>
<evidence type="ECO:0000259" key="1">
    <source>
        <dbReference type="PROSITE" id="PS50013"/>
    </source>
</evidence>
<dbReference type="PROSITE" id="PS50013">
    <property type="entry name" value="CHROMO_2"/>
    <property type="match status" value="1"/>
</dbReference>
<name>A0AAU9Y5G0_9CNID</name>
<protein>
    <recommendedName>
        <fullName evidence="1">Chromo domain-containing protein</fullName>
    </recommendedName>
</protein>
<feature type="non-terminal residue" evidence="2">
    <location>
        <position position="1"/>
    </location>
</feature>
<comment type="caution">
    <text evidence="2">The sequence shown here is derived from an EMBL/GenBank/DDBJ whole genome shotgun (WGS) entry which is preliminary data.</text>
</comment>
<feature type="domain" description="Chromo" evidence="1">
    <location>
        <begin position="6"/>
        <end position="51"/>
    </location>
</feature>
<reference evidence="2 3" key="1">
    <citation type="submission" date="2022-05" db="EMBL/GenBank/DDBJ databases">
        <authorList>
            <consortium name="Genoscope - CEA"/>
            <person name="William W."/>
        </authorList>
    </citation>
    <scope>NUCLEOTIDE SEQUENCE [LARGE SCALE GENOMIC DNA]</scope>
</reference>
<accession>A0AAU9Y5G0</accession>
<dbReference type="InterPro" id="IPR023780">
    <property type="entry name" value="Chromo_domain"/>
</dbReference>
<gene>
    <name evidence="2" type="ORF">PMEA_00006269</name>
</gene>
<evidence type="ECO:0000313" key="3">
    <source>
        <dbReference type="Proteomes" id="UP001159428"/>
    </source>
</evidence>
<sequence>RRSTYWKVERLVERRETDETVEYLVQWKSYLPYEASWEPEEGILPRCEELFNRPSPDVAIIPENVCSFRVAVERHLKSRSLLPARLFFRECFPFLVRW</sequence>
<keyword evidence="3" id="KW-1185">Reference proteome</keyword>
<evidence type="ECO:0000313" key="2">
    <source>
        <dbReference type="EMBL" id="CAH3166917.1"/>
    </source>
</evidence>